<feature type="region of interest" description="Disordered" evidence="1">
    <location>
        <begin position="67"/>
        <end position="111"/>
    </location>
</feature>
<dbReference type="Proteomes" id="UP001163846">
    <property type="component" value="Unassembled WGS sequence"/>
</dbReference>
<protein>
    <submittedName>
        <fullName evidence="2">Uncharacterized protein</fullName>
    </submittedName>
</protein>
<organism evidence="2 3">
    <name type="scientific">Lentinula raphanica</name>
    <dbReference type="NCBI Taxonomy" id="153919"/>
    <lineage>
        <taxon>Eukaryota</taxon>
        <taxon>Fungi</taxon>
        <taxon>Dikarya</taxon>
        <taxon>Basidiomycota</taxon>
        <taxon>Agaricomycotina</taxon>
        <taxon>Agaricomycetes</taxon>
        <taxon>Agaricomycetidae</taxon>
        <taxon>Agaricales</taxon>
        <taxon>Marasmiineae</taxon>
        <taxon>Omphalotaceae</taxon>
        <taxon>Lentinula</taxon>
    </lineage>
</organism>
<gene>
    <name evidence="2" type="ORF">F5878DRAFT_667786</name>
</gene>
<accession>A0AA38U2K1</accession>
<comment type="caution">
    <text evidence="2">The sequence shown here is derived from an EMBL/GenBank/DDBJ whole genome shotgun (WGS) entry which is preliminary data.</text>
</comment>
<feature type="compositionally biased region" description="Polar residues" evidence="1">
    <location>
        <begin position="79"/>
        <end position="111"/>
    </location>
</feature>
<dbReference type="AlphaFoldDB" id="A0AA38U2K1"/>
<name>A0AA38U2K1_9AGAR</name>
<sequence length="111" mass="12212">MFIEERSHEPKDTPVKTHTTTLITQYALWSNLRDSNADDDTTVVGVIILGATDTKQLKLKLGHKIFPPPENVTDPGDLDTNSTDTGTVNTKDAQHSQCGSELTRTNSTLFI</sequence>
<keyword evidence="3" id="KW-1185">Reference proteome</keyword>
<reference evidence="2" key="1">
    <citation type="submission" date="2022-08" db="EMBL/GenBank/DDBJ databases">
        <authorList>
            <consortium name="DOE Joint Genome Institute"/>
            <person name="Min B."/>
            <person name="Riley R."/>
            <person name="Sierra-Patev S."/>
            <person name="Naranjo-Ortiz M."/>
            <person name="Looney B."/>
            <person name="Konkel Z."/>
            <person name="Slot J.C."/>
            <person name="Sakamoto Y."/>
            <person name="Steenwyk J.L."/>
            <person name="Rokas A."/>
            <person name="Carro J."/>
            <person name="Camarero S."/>
            <person name="Ferreira P."/>
            <person name="Molpeceres G."/>
            <person name="Ruiz-Duenas F.J."/>
            <person name="Serrano A."/>
            <person name="Henrissat B."/>
            <person name="Drula E."/>
            <person name="Hughes K.W."/>
            <person name="Mata J.L."/>
            <person name="Ishikawa N.K."/>
            <person name="Vargas-Isla R."/>
            <person name="Ushijima S."/>
            <person name="Smith C.A."/>
            <person name="Ahrendt S."/>
            <person name="Andreopoulos W."/>
            <person name="He G."/>
            <person name="Labutti K."/>
            <person name="Lipzen A."/>
            <person name="Ng V."/>
            <person name="Sandor L."/>
            <person name="Barry K."/>
            <person name="Martinez A.T."/>
            <person name="Xiao Y."/>
            <person name="Gibbons J.G."/>
            <person name="Terashima K."/>
            <person name="Hibbett D.S."/>
            <person name="Grigoriev I.V."/>
        </authorList>
    </citation>
    <scope>NUCLEOTIDE SEQUENCE</scope>
    <source>
        <strain evidence="2">TFB9207</strain>
    </source>
</reference>
<evidence type="ECO:0000313" key="2">
    <source>
        <dbReference type="EMBL" id="KAJ3831222.1"/>
    </source>
</evidence>
<evidence type="ECO:0000313" key="3">
    <source>
        <dbReference type="Proteomes" id="UP001163846"/>
    </source>
</evidence>
<dbReference type="EMBL" id="MU807676">
    <property type="protein sequence ID" value="KAJ3831222.1"/>
    <property type="molecule type" value="Genomic_DNA"/>
</dbReference>
<evidence type="ECO:0000256" key="1">
    <source>
        <dbReference type="SAM" id="MobiDB-lite"/>
    </source>
</evidence>
<proteinExistence type="predicted"/>